<dbReference type="InterPro" id="IPR046342">
    <property type="entry name" value="CBS_dom_sf"/>
</dbReference>
<dbReference type="RefSeq" id="WP_377212307.1">
    <property type="nucleotide sequence ID" value="NZ_JBHTJV010000005.1"/>
</dbReference>
<evidence type="ECO:0000313" key="6">
    <source>
        <dbReference type="Proteomes" id="UP001597101"/>
    </source>
</evidence>
<dbReference type="EMBL" id="JBHTJV010000005">
    <property type="protein sequence ID" value="MFD0916453.1"/>
    <property type="molecule type" value="Genomic_DNA"/>
</dbReference>
<dbReference type="Proteomes" id="UP001597101">
    <property type="component" value="Unassembled WGS sequence"/>
</dbReference>
<dbReference type="InterPro" id="IPR051257">
    <property type="entry name" value="Diverse_CBS-Domain"/>
</dbReference>
<dbReference type="Pfam" id="PF00571">
    <property type="entry name" value="CBS"/>
    <property type="match status" value="2"/>
</dbReference>
<proteinExistence type="predicted"/>
<dbReference type="Gene3D" id="3.10.580.10">
    <property type="entry name" value="CBS-domain"/>
    <property type="match status" value="1"/>
</dbReference>
<dbReference type="PROSITE" id="PS51371">
    <property type="entry name" value="CBS"/>
    <property type="match status" value="2"/>
</dbReference>
<dbReference type="InterPro" id="IPR000644">
    <property type="entry name" value="CBS_dom"/>
</dbReference>
<evidence type="ECO:0000313" key="5">
    <source>
        <dbReference type="EMBL" id="MFD0916453.1"/>
    </source>
</evidence>
<evidence type="ECO:0000256" key="1">
    <source>
        <dbReference type="ARBA" id="ARBA00023122"/>
    </source>
</evidence>
<comment type="caution">
    <text evidence="5">The sequence shown here is derived from an EMBL/GenBank/DDBJ whole genome shotgun (WGS) entry which is preliminary data.</text>
</comment>
<dbReference type="SMART" id="SM00116">
    <property type="entry name" value="CBS"/>
    <property type="match status" value="2"/>
</dbReference>
<sequence>MRIIDRIEFKSKPKPLTTHQDTLVSEAVAEMSAKNYGSVVVNGDDGKMVGLFTERDVMKRIVNAGLDAKKTKIADVMTRDVRTAGPEDSVHDWLRIMSNERFRRLPVIDENGDVIAIMTQGDFVSYTWPDLLAQANEALNKATPKYFQAYLLIGAAMLYSLVLVWFLT</sequence>
<keyword evidence="1 2" id="KW-0129">CBS domain</keyword>
<keyword evidence="6" id="KW-1185">Reference proteome</keyword>
<feature type="transmembrane region" description="Helical" evidence="3">
    <location>
        <begin position="149"/>
        <end position="167"/>
    </location>
</feature>
<dbReference type="PANTHER" id="PTHR43080">
    <property type="entry name" value="CBS DOMAIN-CONTAINING PROTEIN CBSX3, MITOCHONDRIAL"/>
    <property type="match status" value="1"/>
</dbReference>
<reference evidence="6" key="1">
    <citation type="journal article" date="2019" name="Int. J. Syst. Evol. Microbiol.">
        <title>The Global Catalogue of Microorganisms (GCM) 10K type strain sequencing project: providing services to taxonomists for standard genome sequencing and annotation.</title>
        <authorList>
            <consortium name="The Broad Institute Genomics Platform"/>
            <consortium name="The Broad Institute Genome Sequencing Center for Infectious Disease"/>
            <person name="Wu L."/>
            <person name="Ma J."/>
        </authorList>
    </citation>
    <scope>NUCLEOTIDE SEQUENCE [LARGE SCALE GENOMIC DNA]</scope>
    <source>
        <strain evidence="6">CCUG 60023</strain>
    </source>
</reference>
<evidence type="ECO:0000256" key="2">
    <source>
        <dbReference type="PROSITE-ProRule" id="PRU00703"/>
    </source>
</evidence>
<evidence type="ECO:0000259" key="4">
    <source>
        <dbReference type="PROSITE" id="PS51371"/>
    </source>
</evidence>
<keyword evidence="3" id="KW-1133">Transmembrane helix</keyword>
<dbReference type="PANTHER" id="PTHR43080:SF2">
    <property type="entry name" value="CBS DOMAIN-CONTAINING PROTEIN"/>
    <property type="match status" value="1"/>
</dbReference>
<gene>
    <name evidence="5" type="ORF">ACFQ14_08545</name>
</gene>
<keyword evidence="3" id="KW-0472">Membrane</keyword>
<feature type="domain" description="CBS" evidence="4">
    <location>
        <begin position="11"/>
        <end position="68"/>
    </location>
</feature>
<name>A0ABW3FFF2_9HYPH</name>
<keyword evidence="3" id="KW-0812">Transmembrane</keyword>
<organism evidence="5 6">
    <name type="scientific">Pseudahrensia aquimaris</name>
    <dbReference type="NCBI Taxonomy" id="744461"/>
    <lineage>
        <taxon>Bacteria</taxon>
        <taxon>Pseudomonadati</taxon>
        <taxon>Pseudomonadota</taxon>
        <taxon>Alphaproteobacteria</taxon>
        <taxon>Hyphomicrobiales</taxon>
        <taxon>Ahrensiaceae</taxon>
        <taxon>Pseudahrensia</taxon>
    </lineage>
</organism>
<dbReference type="SUPFAM" id="SSF54631">
    <property type="entry name" value="CBS-domain pair"/>
    <property type="match status" value="1"/>
</dbReference>
<accession>A0ABW3FFF2</accession>
<feature type="domain" description="CBS" evidence="4">
    <location>
        <begin position="77"/>
        <end position="134"/>
    </location>
</feature>
<protein>
    <submittedName>
        <fullName evidence="5">CBS domain-containing protein</fullName>
    </submittedName>
</protein>
<evidence type="ECO:0000256" key="3">
    <source>
        <dbReference type="SAM" id="Phobius"/>
    </source>
</evidence>